<dbReference type="InterPro" id="IPR042116">
    <property type="entry name" value="TypA/BipA_C"/>
</dbReference>
<gene>
    <name evidence="5" type="primary">typA</name>
    <name evidence="3" type="synonym">bipA</name>
    <name evidence="5" type="ORF">QEZ41_01785</name>
</gene>
<feature type="binding site" evidence="3">
    <location>
        <begin position="15"/>
        <end position="20"/>
    </location>
    <ligand>
        <name>GTP</name>
        <dbReference type="ChEBI" id="CHEBI:37565"/>
    </ligand>
</feature>
<dbReference type="InterPro" id="IPR035651">
    <property type="entry name" value="BipA_V"/>
</dbReference>
<dbReference type="Gene3D" id="2.40.30.10">
    <property type="entry name" value="Translation factors"/>
    <property type="match status" value="1"/>
</dbReference>
<dbReference type="Pfam" id="PF00679">
    <property type="entry name" value="EFG_C"/>
    <property type="match status" value="1"/>
</dbReference>
<reference evidence="5 6" key="1">
    <citation type="submission" date="2023-06" db="EMBL/GenBank/DDBJ databases">
        <title>Thiopseudomonas sp. CY1220 draft genome sequence.</title>
        <authorList>
            <person name="Zhao G."/>
            <person name="An M."/>
        </authorList>
    </citation>
    <scope>NUCLEOTIDE SEQUENCE [LARGE SCALE GENOMIC DNA]</scope>
    <source>
        <strain evidence="5 6">CY1220</strain>
    </source>
</reference>
<evidence type="ECO:0000313" key="5">
    <source>
        <dbReference type="EMBL" id="MDM7857015.1"/>
    </source>
</evidence>
<dbReference type="Gene3D" id="3.30.70.240">
    <property type="match status" value="1"/>
</dbReference>
<keyword evidence="2 3" id="KW-0342">GTP-binding</keyword>
<dbReference type="SUPFAM" id="SSF52540">
    <property type="entry name" value="P-loop containing nucleoside triphosphate hydrolases"/>
    <property type="match status" value="1"/>
</dbReference>
<keyword evidence="3" id="KW-0820">tRNA-binding</keyword>
<name>A0ABT7SLE5_9GAMM</name>
<keyword evidence="3" id="KW-0699">rRNA-binding</keyword>
<dbReference type="SUPFAM" id="SSF54980">
    <property type="entry name" value="EF-G C-terminal domain-like"/>
    <property type="match status" value="2"/>
</dbReference>
<feature type="binding site" evidence="3">
    <location>
        <begin position="128"/>
        <end position="131"/>
    </location>
    <ligand>
        <name>GTP</name>
        <dbReference type="ChEBI" id="CHEBI:37565"/>
    </ligand>
</feature>
<evidence type="ECO:0000256" key="1">
    <source>
        <dbReference type="ARBA" id="ARBA00022741"/>
    </source>
</evidence>
<dbReference type="NCBIfam" id="TIGR01394">
    <property type="entry name" value="TypA_BipA"/>
    <property type="match status" value="1"/>
</dbReference>
<organism evidence="5 6">
    <name type="scientific">Thiopseudomonas acetoxidans</name>
    <dbReference type="NCBI Taxonomy" id="3041622"/>
    <lineage>
        <taxon>Bacteria</taxon>
        <taxon>Pseudomonadati</taxon>
        <taxon>Pseudomonadota</taxon>
        <taxon>Gammaproteobacteria</taxon>
        <taxon>Pseudomonadales</taxon>
        <taxon>Pseudomonadaceae</taxon>
        <taxon>Thiopseudomonas</taxon>
    </lineage>
</organism>
<dbReference type="PANTHER" id="PTHR42908">
    <property type="entry name" value="TRANSLATION ELONGATION FACTOR-RELATED"/>
    <property type="match status" value="1"/>
</dbReference>
<dbReference type="CDD" id="cd16263">
    <property type="entry name" value="BipA_III"/>
    <property type="match status" value="1"/>
</dbReference>
<dbReference type="NCBIfam" id="TIGR00231">
    <property type="entry name" value="small_GTP"/>
    <property type="match status" value="1"/>
</dbReference>
<dbReference type="InterPro" id="IPR048876">
    <property type="entry name" value="BipA_C"/>
</dbReference>
<dbReference type="InterPro" id="IPR035647">
    <property type="entry name" value="EFG_III/V"/>
</dbReference>
<dbReference type="InterPro" id="IPR031157">
    <property type="entry name" value="G_TR_CS"/>
</dbReference>
<comment type="subcellular location">
    <subcellularLocation>
        <location evidence="3">Cytoplasm</location>
    </subcellularLocation>
    <text evidence="3">Binds to ribosomes.</text>
</comment>
<dbReference type="Gene3D" id="2.40.50.250">
    <property type="entry name" value="bipa protein"/>
    <property type="match status" value="1"/>
</dbReference>
<dbReference type="InterPro" id="IPR004161">
    <property type="entry name" value="EFTu-like_2"/>
</dbReference>
<dbReference type="InterPro" id="IPR000795">
    <property type="entry name" value="T_Tr_GTP-bd_dom"/>
</dbReference>
<dbReference type="HAMAP" id="MF_00849">
    <property type="entry name" value="BipA"/>
    <property type="match status" value="1"/>
</dbReference>
<dbReference type="SUPFAM" id="SSF50447">
    <property type="entry name" value="Translation proteins"/>
    <property type="match status" value="1"/>
</dbReference>
<sequence>MIDNLRNIAIIAHVDHGKTTLVDALLRASGTLDRKELESDRVMDSDDQEKERGITILAKNTAIKWQDYAINIVDTPGHADFGGEVERVMSMVDCVLLVVDSIDGPMPQTRFVTQKAFQAGLNPIVVVNKIDRPGARPDWVIDQIFDLFDNLGATDEQLDFPIVYTSALNGIAGMDPSEMAENMDPLFQAIIDFVQPPKVDVDGPFQMQISALDYNNFLGVIGIGRISRGRIKANSPVTAVDSTGKKRNGRILKIMGHRGLQRVEVETAQAGDIVCISGFEPLFISDTLCDQQHVEALPPLTVDEPTVSMTFQVNDSPFAGREGKYVTSRNLKERLEKELLHNVALRVEETGDPDKFKVSGRGELHLSVLIENMRREGFELAISRPEVIVKEVDGVKQEPFEFVIFDIEEQHQGPIMEQLGLRKGDLKDMVPDGKGRVRLEYVIPARGLIGFRNQFMTITSGTGILTSTFSHYGEVKSGEMAGRLNGVLVSMATGKALSYSLETLQERGKLFLSPGEEVYEGQLAGINSRDNDLAINPTKAKKLDNMRVSGKEDTIQLVTPIRFTLEQALEFIEDDELVEVTPQSIRLRKKLLTENERKRAGRG</sequence>
<comment type="catalytic activity">
    <reaction evidence="3">
        <text>GTP + H2O = GDP + phosphate + H(+)</text>
        <dbReference type="Rhea" id="RHEA:19669"/>
        <dbReference type="ChEBI" id="CHEBI:15377"/>
        <dbReference type="ChEBI" id="CHEBI:15378"/>
        <dbReference type="ChEBI" id="CHEBI:37565"/>
        <dbReference type="ChEBI" id="CHEBI:43474"/>
        <dbReference type="ChEBI" id="CHEBI:58189"/>
    </reaction>
</comment>
<dbReference type="InterPro" id="IPR005225">
    <property type="entry name" value="Small_GTP-bd"/>
</dbReference>
<dbReference type="InterPro" id="IPR006298">
    <property type="entry name" value="BipA"/>
</dbReference>
<keyword evidence="1 3" id="KW-0547">Nucleotide-binding</keyword>
<comment type="subunit">
    <text evidence="3">Monomer.</text>
</comment>
<dbReference type="PRINTS" id="PR00315">
    <property type="entry name" value="ELONGATNFCT"/>
</dbReference>
<keyword evidence="3" id="KW-0694">RNA-binding</keyword>
<dbReference type="EMBL" id="JAUCDY010000001">
    <property type="protein sequence ID" value="MDM7857015.1"/>
    <property type="molecule type" value="Genomic_DNA"/>
</dbReference>
<keyword evidence="3" id="KW-0690">Ribosome biogenesis</keyword>
<comment type="caution">
    <text evidence="5">The sequence shown here is derived from an EMBL/GenBank/DDBJ whole genome shotgun (WGS) entry which is preliminary data.</text>
</comment>
<evidence type="ECO:0000313" key="6">
    <source>
        <dbReference type="Proteomes" id="UP001241056"/>
    </source>
</evidence>
<dbReference type="CDD" id="cd03710">
    <property type="entry name" value="BipA_TypA_C"/>
    <property type="match status" value="1"/>
</dbReference>
<dbReference type="Gene3D" id="3.40.50.300">
    <property type="entry name" value="P-loop containing nucleotide triphosphate hydrolases"/>
    <property type="match status" value="1"/>
</dbReference>
<dbReference type="RefSeq" id="WP_289409643.1">
    <property type="nucleotide sequence ID" value="NZ_JAUCDY010000001.1"/>
</dbReference>
<keyword evidence="3" id="KW-0378">Hydrolase</keyword>
<dbReference type="InterPro" id="IPR027417">
    <property type="entry name" value="P-loop_NTPase"/>
</dbReference>
<dbReference type="Proteomes" id="UP001241056">
    <property type="component" value="Unassembled WGS sequence"/>
</dbReference>
<dbReference type="PROSITE" id="PS51722">
    <property type="entry name" value="G_TR_2"/>
    <property type="match status" value="1"/>
</dbReference>
<dbReference type="PROSITE" id="PS00301">
    <property type="entry name" value="G_TR_1"/>
    <property type="match status" value="1"/>
</dbReference>
<protein>
    <recommendedName>
        <fullName evidence="3">Large ribosomal subunit assembly factor BipA</fullName>
        <ecNumber evidence="3">3.6.5.-</ecNumber>
    </recommendedName>
    <alternativeName>
        <fullName evidence="3">GTP-binding protein BipA</fullName>
    </alternativeName>
</protein>
<dbReference type="InterPro" id="IPR047043">
    <property type="entry name" value="BipA_III"/>
</dbReference>
<dbReference type="CDD" id="cd01891">
    <property type="entry name" value="TypA_BipA"/>
    <property type="match status" value="1"/>
</dbReference>
<dbReference type="InterPro" id="IPR047042">
    <property type="entry name" value="BipA_II"/>
</dbReference>
<evidence type="ECO:0000259" key="4">
    <source>
        <dbReference type="PROSITE" id="PS51722"/>
    </source>
</evidence>
<dbReference type="CDD" id="cd03691">
    <property type="entry name" value="BipA_TypA_II"/>
    <property type="match status" value="1"/>
</dbReference>
<keyword evidence="6" id="KW-1185">Reference proteome</keyword>
<dbReference type="EC" id="3.6.5.-" evidence="3"/>
<dbReference type="InterPro" id="IPR000640">
    <property type="entry name" value="EFG_V-like"/>
</dbReference>
<proteinExistence type="inferred from homology"/>
<comment type="similarity">
    <text evidence="3">Belongs to the TRAFAC class translation factor GTPase superfamily. Classic translation factor GTPase family. BipA subfamily.</text>
</comment>
<feature type="domain" description="Tr-type G" evidence="4">
    <location>
        <begin position="3"/>
        <end position="198"/>
    </location>
</feature>
<dbReference type="Pfam" id="PF00009">
    <property type="entry name" value="GTP_EFTU"/>
    <property type="match status" value="1"/>
</dbReference>
<dbReference type="InterPro" id="IPR009000">
    <property type="entry name" value="Transl_B-barrel_sf"/>
</dbReference>
<keyword evidence="3" id="KW-0963">Cytoplasm</keyword>
<dbReference type="Pfam" id="PF21018">
    <property type="entry name" value="BipA_C"/>
    <property type="match status" value="1"/>
</dbReference>
<dbReference type="Pfam" id="PF03144">
    <property type="entry name" value="GTP_EFTU_D2"/>
    <property type="match status" value="1"/>
</dbReference>
<accession>A0ABT7SLE5</accession>
<dbReference type="Gene3D" id="3.30.70.870">
    <property type="entry name" value="Elongation Factor G (Translational Gtpase), domain 3"/>
    <property type="match status" value="1"/>
</dbReference>
<comment type="function">
    <text evidence="3">A 50S ribosomal subunit assembly protein with GTPase activity, required for 50S subunit assembly at low temperatures, may also play a role in translation. Binds GTP and analogs. Binds the 70S ribosome between the 30S and 50S subunits, in a similar position as ribosome-bound EF-G; it contacts a number of ribosomal proteins, both rRNAs and the A-site tRNA.</text>
</comment>
<dbReference type="PANTHER" id="PTHR42908:SF8">
    <property type="entry name" value="TR-TYPE G DOMAIN-CONTAINING PROTEIN"/>
    <property type="match status" value="1"/>
</dbReference>
<dbReference type="InterPro" id="IPR047041">
    <property type="entry name" value="BipA_GTP-bd_dom"/>
</dbReference>
<evidence type="ECO:0000256" key="2">
    <source>
        <dbReference type="ARBA" id="ARBA00023134"/>
    </source>
</evidence>
<evidence type="ECO:0000256" key="3">
    <source>
        <dbReference type="HAMAP-Rule" id="MF_00849"/>
    </source>
</evidence>